<feature type="domain" description="tRNA(Ile)-lysidine/2-thiocytidine synthase N-terminal" evidence="8">
    <location>
        <begin position="28"/>
        <end position="192"/>
    </location>
</feature>
<evidence type="ECO:0000313" key="10">
    <source>
        <dbReference type="EMBL" id="QDB80359.1"/>
    </source>
</evidence>
<evidence type="ECO:0000259" key="9">
    <source>
        <dbReference type="Pfam" id="PF09179"/>
    </source>
</evidence>
<accession>A0ABX5VPD5</accession>
<dbReference type="HAMAP" id="MF_01161">
    <property type="entry name" value="tRNA_Ile_lys_synt"/>
    <property type="match status" value="1"/>
</dbReference>
<comment type="similarity">
    <text evidence="7">Belongs to the tRNA(Ile)-lysidine synthase family.</text>
</comment>
<dbReference type="SUPFAM" id="SSF52402">
    <property type="entry name" value="Adenine nucleotide alpha hydrolases-like"/>
    <property type="match status" value="1"/>
</dbReference>
<feature type="binding site" evidence="7">
    <location>
        <begin position="33"/>
        <end position="38"/>
    </location>
    <ligand>
        <name>ATP</name>
        <dbReference type="ChEBI" id="CHEBI:30616"/>
    </ligand>
</feature>
<feature type="domain" description="tRNA(Ile)-lysidine synthase substrate-binding" evidence="9">
    <location>
        <begin position="264"/>
        <end position="331"/>
    </location>
</feature>
<evidence type="ECO:0000256" key="6">
    <source>
        <dbReference type="ARBA" id="ARBA00048539"/>
    </source>
</evidence>
<dbReference type="GO" id="GO:0032267">
    <property type="term" value="F:tRNA(Ile)-lysidine synthase activity"/>
    <property type="evidence" value="ECO:0007669"/>
    <property type="project" value="UniProtKB-EC"/>
</dbReference>
<keyword evidence="5 7" id="KW-0067">ATP-binding</keyword>
<dbReference type="Gene3D" id="1.20.59.20">
    <property type="match status" value="1"/>
</dbReference>
<dbReference type="InterPro" id="IPR012795">
    <property type="entry name" value="tRNA_Ile_lys_synt_N"/>
</dbReference>
<comment type="function">
    <text evidence="7">Ligates lysine onto the cytidine present at position 34 of the AUA codon-specific tRNA(Ile) that contains the anticodon CAU, in an ATP-dependent manner. Cytidine is converted to lysidine, thus changing the amino acid specificity of the tRNA from methionine to isoleucine.</text>
</comment>
<evidence type="ECO:0000256" key="7">
    <source>
        <dbReference type="HAMAP-Rule" id="MF_01161"/>
    </source>
</evidence>
<organism evidence="10 11">
    <name type="scientific">Georgenia wutianyii</name>
    <dbReference type="NCBI Taxonomy" id="2585135"/>
    <lineage>
        <taxon>Bacteria</taxon>
        <taxon>Bacillati</taxon>
        <taxon>Actinomycetota</taxon>
        <taxon>Actinomycetes</taxon>
        <taxon>Micrococcales</taxon>
        <taxon>Bogoriellaceae</taxon>
        <taxon>Georgenia</taxon>
    </lineage>
</organism>
<dbReference type="Pfam" id="PF01171">
    <property type="entry name" value="ATP_bind_3"/>
    <property type="match status" value="1"/>
</dbReference>
<comment type="subcellular location">
    <subcellularLocation>
        <location evidence="7">Cytoplasm</location>
    </subcellularLocation>
</comment>
<dbReference type="CDD" id="cd01992">
    <property type="entry name" value="TilS_N"/>
    <property type="match status" value="1"/>
</dbReference>
<evidence type="ECO:0000256" key="1">
    <source>
        <dbReference type="ARBA" id="ARBA00022490"/>
    </source>
</evidence>
<dbReference type="RefSeq" id="WP_139949073.1">
    <property type="nucleotide sequence ID" value="NZ_CP040899.1"/>
</dbReference>
<dbReference type="PANTHER" id="PTHR43033">
    <property type="entry name" value="TRNA(ILE)-LYSIDINE SYNTHASE-RELATED"/>
    <property type="match status" value="1"/>
</dbReference>
<keyword evidence="3 7" id="KW-0819">tRNA processing</keyword>
<comment type="catalytic activity">
    <reaction evidence="6 7">
        <text>cytidine(34) in tRNA(Ile2) + L-lysine + ATP = lysidine(34) in tRNA(Ile2) + AMP + diphosphate + H(+)</text>
        <dbReference type="Rhea" id="RHEA:43744"/>
        <dbReference type="Rhea" id="RHEA-COMP:10625"/>
        <dbReference type="Rhea" id="RHEA-COMP:10670"/>
        <dbReference type="ChEBI" id="CHEBI:15378"/>
        <dbReference type="ChEBI" id="CHEBI:30616"/>
        <dbReference type="ChEBI" id="CHEBI:32551"/>
        <dbReference type="ChEBI" id="CHEBI:33019"/>
        <dbReference type="ChEBI" id="CHEBI:82748"/>
        <dbReference type="ChEBI" id="CHEBI:83665"/>
        <dbReference type="ChEBI" id="CHEBI:456215"/>
        <dbReference type="EC" id="6.3.4.19"/>
    </reaction>
</comment>
<keyword evidence="1 7" id="KW-0963">Cytoplasm</keyword>
<dbReference type="Proteomes" id="UP000313948">
    <property type="component" value="Chromosome"/>
</dbReference>
<dbReference type="EMBL" id="CP040899">
    <property type="protein sequence ID" value="QDB80359.1"/>
    <property type="molecule type" value="Genomic_DNA"/>
</dbReference>
<evidence type="ECO:0000256" key="4">
    <source>
        <dbReference type="ARBA" id="ARBA00022741"/>
    </source>
</evidence>
<evidence type="ECO:0000256" key="2">
    <source>
        <dbReference type="ARBA" id="ARBA00022598"/>
    </source>
</evidence>
<proteinExistence type="inferred from homology"/>
<dbReference type="NCBIfam" id="TIGR02432">
    <property type="entry name" value="lysidine_TilS_N"/>
    <property type="match status" value="1"/>
</dbReference>
<evidence type="ECO:0000313" key="11">
    <source>
        <dbReference type="Proteomes" id="UP000313948"/>
    </source>
</evidence>
<protein>
    <recommendedName>
        <fullName evidence="7">tRNA(Ile)-lysidine synthase</fullName>
        <ecNumber evidence="7">6.3.4.19</ecNumber>
    </recommendedName>
    <alternativeName>
        <fullName evidence="7">tRNA(Ile)-2-lysyl-cytidine synthase</fullName>
    </alternativeName>
    <alternativeName>
        <fullName evidence="7">tRNA(Ile)-lysidine synthetase</fullName>
    </alternativeName>
</protein>
<keyword evidence="2 7" id="KW-0436">Ligase</keyword>
<name>A0ABX5VPD5_9MICO</name>
<dbReference type="InterPro" id="IPR015262">
    <property type="entry name" value="tRNA_Ile_lys_synt_subst-bd"/>
</dbReference>
<reference evidence="10 11" key="1">
    <citation type="submission" date="2019-05" db="EMBL/GenBank/DDBJ databases">
        <title>Georgenia *** sp. nov., and Georgenia *** sp. nov., isolated from the intestinal contents of plateau pika (Ochotona curzoniae) in the Qinghai-Tibet plateau of China.</title>
        <authorList>
            <person name="Tian Z."/>
        </authorList>
    </citation>
    <scope>NUCLEOTIDE SEQUENCE [LARGE SCALE GENOMIC DNA]</scope>
    <source>
        <strain evidence="10 11">Z294</strain>
    </source>
</reference>
<evidence type="ECO:0000256" key="5">
    <source>
        <dbReference type="ARBA" id="ARBA00022840"/>
    </source>
</evidence>
<keyword evidence="4 7" id="KW-0547">Nucleotide-binding</keyword>
<dbReference type="InterPro" id="IPR014729">
    <property type="entry name" value="Rossmann-like_a/b/a_fold"/>
</dbReference>
<sequence>MAGPAPAVAAARVAVRAALADLPAGALVLVACSGGADSLALAAATAFVAPRAGLRAGAVVVDHGLAPGSDDVAARAAATCAGLGLEPVEVRAVDVGTEGGPEAAARTARYSALAEAADAHGAAAVLLGHTLDDQAETVLLGLGRGSGARSLAGMAPVTGRWRRPFLALRRRDTEACCTALGQEWVTDVTNAPDGPWRRADGGPLRRSAVRHDVMPALEAALGPGVAQALARTARLLREDDDYLTRAAADLAARAGLGEDGEVDLDVAELAAEHPALRGRVLHLAATAAGCPPGALAAVHVAALDALVTHYHGQGALDLPGAVTAVRRCGRLNLSPPRSARGQ</sequence>
<dbReference type="PANTHER" id="PTHR43033:SF1">
    <property type="entry name" value="TRNA(ILE)-LYSIDINE SYNTHASE-RELATED"/>
    <property type="match status" value="1"/>
</dbReference>
<dbReference type="InterPro" id="IPR011063">
    <property type="entry name" value="TilS/TtcA_N"/>
</dbReference>
<dbReference type="SUPFAM" id="SSF82829">
    <property type="entry name" value="MesJ substrate recognition domain-like"/>
    <property type="match status" value="1"/>
</dbReference>
<evidence type="ECO:0000256" key="3">
    <source>
        <dbReference type="ARBA" id="ARBA00022694"/>
    </source>
</evidence>
<comment type="domain">
    <text evidence="7">The N-terminal region contains the highly conserved SGGXDS motif, predicted to be a P-loop motif involved in ATP binding.</text>
</comment>
<dbReference type="Gene3D" id="3.40.50.620">
    <property type="entry name" value="HUPs"/>
    <property type="match status" value="1"/>
</dbReference>
<evidence type="ECO:0000259" key="8">
    <source>
        <dbReference type="Pfam" id="PF01171"/>
    </source>
</evidence>
<dbReference type="Pfam" id="PF09179">
    <property type="entry name" value="TilS"/>
    <property type="match status" value="1"/>
</dbReference>
<dbReference type="EC" id="6.3.4.19" evidence="7"/>
<gene>
    <name evidence="7 10" type="primary">tilS</name>
    <name evidence="10" type="ORF">FE251_13950</name>
</gene>
<keyword evidence="11" id="KW-1185">Reference proteome</keyword>
<dbReference type="InterPro" id="IPR012094">
    <property type="entry name" value="tRNA_Ile_lys_synt"/>
</dbReference>